<feature type="transmembrane region" description="Helical" evidence="2">
    <location>
        <begin position="166"/>
        <end position="189"/>
    </location>
</feature>
<comment type="caution">
    <text evidence="3">The sequence shown here is derived from an EMBL/GenBank/DDBJ whole genome shotgun (WGS) entry which is preliminary data.</text>
</comment>
<evidence type="ECO:0000313" key="4">
    <source>
        <dbReference type="Proteomes" id="UP001530400"/>
    </source>
</evidence>
<evidence type="ECO:0000313" key="3">
    <source>
        <dbReference type="EMBL" id="KAL3766806.1"/>
    </source>
</evidence>
<evidence type="ECO:0000256" key="2">
    <source>
        <dbReference type="SAM" id="Phobius"/>
    </source>
</evidence>
<feature type="compositionally biased region" description="Basic and acidic residues" evidence="1">
    <location>
        <begin position="1"/>
        <end position="10"/>
    </location>
</feature>
<dbReference type="Proteomes" id="UP001530400">
    <property type="component" value="Unassembled WGS sequence"/>
</dbReference>
<feature type="transmembrane region" description="Helical" evidence="2">
    <location>
        <begin position="48"/>
        <end position="70"/>
    </location>
</feature>
<keyword evidence="4" id="KW-1185">Reference proteome</keyword>
<name>A0ABD3MXW3_9STRA</name>
<evidence type="ECO:0000256" key="1">
    <source>
        <dbReference type="SAM" id="MobiDB-lite"/>
    </source>
</evidence>
<proteinExistence type="predicted"/>
<dbReference type="EMBL" id="JALLPJ020001379">
    <property type="protein sequence ID" value="KAL3766806.1"/>
    <property type="molecule type" value="Genomic_DNA"/>
</dbReference>
<organism evidence="3 4">
    <name type="scientific">Cyclotella atomus</name>
    <dbReference type="NCBI Taxonomy" id="382360"/>
    <lineage>
        <taxon>Eukaryota</taxon>
        <taxon>Sar</taxon>
        <taxon>Stramenopiles</taxon>
        <taxon>Ochrophyta</taxon>
        <taxon>Bacillariophyta</taxon>
        <taxon>Coscinodiscophyceae</taxon>
        <taxon>Thalassiosirophycidae</taxon>
        <taxon>Stephanodiscales</taxon>
        <taxon>Stephanodiscaceae</taxon>
        <taxon>Cyclotella</taxon>
    </lineage>
</organism>
<sequence length="213" mass="23951">MGRRPDRLDPQSRPSTLPPPSSDQTPGGLSASPLDTNNRIFFYQHSSMGLYSFSLVWLPVILSQTIAAYYDSNRTQHSHLILLQTSAFRWCSSSGHHYYGSGCFVYLESPAHPRFVQYAKINGFASSLTYLHNIRRDFKVMGHYFEALLFGSIGSAFDFKSLSSNVILKAFAIIIIGVMARMITAYAVMPNNSLSLLPGSLRPQNRLFYVRCH</sequence>
<dbReference type="AlphaFoldDB" id="A0ABD3MXW3"/>
<keyword evidence="2" id="KW-0472">Membrane</keyword>
<reference evidence="3 4" key="1">
    <citation type="submission" date="2024-10" db="EMBL/GenBank/DDBJ databases">
        <title>Updated reference genomes for cyclostephanoid diatoms.</title>
        <authorList>
            <person name="Roberts W.R."/>
            <person name="Alverson A.J."/>
        </authorList>
    </citation>
    <scope>NUCLEOTIDE SEQUENCE [LARGE SCALE GENOMIC DNA]</scope>
    <source>
        <strain evidence="3 4">AJA010-31</strain>
    </source>
</reference>
<protein>
    <submittedName>
        <fullName evidence="3">Uncharacterized protein</fullName>
    </submittedName>
</protein>
<feature type="region of interest" description="Disordered" evidence="1">
    <location>
        <begin position="1"/>
        <end position="30"/>
    </location>
</feature>
<accession>A0ABD3MXW3</accession>
<gene>
    <name evidence="3" type="ORF">ACHAWO_002954</name>
</gene>
<keyword evidence="2" id="KW-1133">Transmembrane helix</keyword>
<keyword evidence="2" id="KW-0812">Transmembrane</keyword>